<dbReference type="Proteomes" id="UP000234237">
    <property type="component" value="Chromosome"/>
</dbReference>
<name>A0A2K9J4N1_9BACI</name>
<gene>
    <name evidence="1" type="ORF">A21D_03874</name>
</gene>
<evidence type="ECO:0000313" key="1">
    <source>
        <dbReference type="EMBL" id="AUJ26908.1"/>
    </source>
</evidence>
<dbReference type="EMBL" id="CP018622">
    <property type="protein sequence ID" value="AUJ26908.1"/>
    <property type="molecule type" value="Genomic_DNA"/>
</dbReference>
<accession>A0A2K9J4N1</accession>
<dbReference type="STRING" id="302167.GCA_900166595_02715"/>
<dbReference type="KEGG" id="vpn:A21D_03874"/>
<sequence length="152" mass="18085">MQFETRSLIFDNLLIYETRQLRKNWQQGFFIMEDFILAEGIYQNGPIFFSVSPEKNEDKFGKFTYYLPISEPVKLSDETDFHFQEKLYIKDALVLRQADQATDFHAAYQRIQEYAHLHDVPIDATFYCVLLEVYDDFIIDLYVPFNHRGEGS</sequence>
<reference evidence="2" key="1">
    <citation type="submission" date="2016-11" db="EMBL/GenBank/DDBJ databases">
        <title>Complete genome sequence of Virgibacillus pantothenticus 21D, a halophilic bacterium isolated from the deep hypersaline anoxic basin Discovery in the Mediterranean Sea.</title>
        <authorList>
            <person name="Zeaiter Z."/>
            <person name="Booth J.M."/>
            <person name="Prosdocimi E.M."/>
            <person name="Mapelli F."/>
            <person name="Fusi M."/>
            <person name="Daffonchio D."/>
            <person name="Borin S."/>
            <person name="Crotti E."/>
        </authorList>
    </citation>
    <scope>NUCLEOTIDE SEQUENCE [LARGE SCALE GENOMIC DNA]</scope>
    <source>
        <strain evidence="2">21D</strain>
    </source>
</reference>
<organism evidence="1 2">
    <name type="scientific">Virgibacillus dokdonensis</name>
    <dbReference type="NCBI Taxonomy" id="302167"/>
    <lineage>
        <taxon>Bacteria</taxon>
        <taxon>Bacillati</taxon>
        <taxon>Bacillota</taxon>
        <taxon>Bacilli</taxon>
        <taxon>Bacillales</taxon>
        <taxon>Bacillaceae</taxon>
        <taxon>Virgibacillus</taxon>
    </lineage>
</organism>
<dbReference type="RefSeq" id="WP_077704663.1">
    <property type="nucleotide sequence ID" value="NZ_CP018622.1"/>
</dbReference>
<proteinExistence type="predicted"/>
<evidence type="ECO:0000313" key="2">
    <source>
        <dbReference type="Proteomes" id="UP000234237"/>
    </source>
</evidence>
<evidence type="ECO:0008006" key="3">
    <source>
        <dbReference type="Google" id="ProtNLM"/>
    </source>
</evidence>
<dbReference type="AlphaFoldDB" id="A0A2K9J4N1"/>
<protein>
    <recommendedName>
        <fullName evidence="3">DUF5085 domain-containing protein</fullName>
    </recommendedName>
</protein>